<sequence>MVYTNVSEAMIKEPYQDIKKDKEQPQQESRNRQLRHYQQHQPRKDDKYGAWGPIFKNKENFINMHIC</sequence>
<evidence type="ECO:0000313" key="3">
    <source>
        <dbReference type="Proteomes" id="UP000008237"/>
    </source>
</evidence>
<dbReference type="InParanoid" id="E2BBK5"/>
<gene>
    <name evidence="2" type="ORF">EAI_15794</name>
</gene>
<dbReference type="EMBL" id="GL447119">
    <property type="protein sequence ID" value="EFN86923.1"/>
    <property type="molecule type" value="Genomic_DNA"/>
</dbReference>
<dbReference type="AlphaFoldDB" id="E2BBK5"/>
<keyword evidence="3" id="KW-1185">Reference proteome</keyword>
<protein>
    <submittedName>
        <fullName evidence="2">Uncharacterized protein</fullName>
    </submittedName>
</protein>
<name>E2BBK5_HARSA</name>
<proteinExistence type="predicted"/>
<feature type="region of interest" description="Disordered" evidence="1">
    <location>
        <begin position="13"/>
        <end position="50"/>
    </location>
</feature>
<accession>E2BBK5</accession>
<reference evidence="2 3" key="1">
    <citation type="journal article" date="2010" name="Science">
        <title>Genomic comparison of the ants Camponotus floridanus and Harpegnathos saltator.</title>
        <authorList>
            <person name="Bonasio R."/>
            <person name="Zhang G."/>
            <person name="Ye C."/>
            <person name="Mutti N.S."/>
            <person name="Fang X."/>
            <person name="Qin N."/>
            <person name="Donahue G."/>
            <person name="Yang P."/>
            <person name="Li Q."/>
            <person name="Li C."/>
            <person name="Zhang P."/>
            <person name="Huang Z."/>
            <person name="Berger S.L."/>
            <person name="Reinberg D."/>
            <person name="Wang J."/>
            <person name="Liebig J."/>
        </authorList>
    </citation>
    <scope>NUCLEOTIDE SEQUENCE [LARGE SCALE GENOMIC DNA]</scope>
    <source>
        <strain evidence="2 3">R22 G/1</strain>
    </source>
</reference>
<feature type="compositionally biased region" description="Basic and acidic residues" evidence="1">
    <location>
        <begin position="13"/>
        <end position="31"/>
    </location>
</feature>
<evidence type="ECO:0000256" key="1">
    <source>
        <dbReference type="SAM" id="MobiDB-lite"/>
    </source>
</evidence>
<dbReference type="Proteomes" id="UP000008237">
    <property type="component" value="Unassembled WGS sequence"/>
</dbReference>
<evidence type="ECO:0000313" key="2">
    <source>
        <dbReference type="EMBL" id="EFN86923.1"/>
    </source>
</evidence>
<dbReference type="OMA" id="KQNFIDM"/>
<organism evidence="3">
    <name type="scientific">Harpegnathos saltator</name>
    <name type="common">Jerdon's jumping ant</name>
    <dbReference type="NCBI Taxonomy" id="610380"/>
    <lineage>
        <taxon>Eukaryota</taxon>
        <taxon>Metazoa</taxon>
        <taxon>Ecdysozoa</taxon>
        <taxon>Arthropoda</taxon>
        <taxon>Hexapoda</taxon>
        <taxon>Insecta</taxon>
        <taxon>Pterygota</taxon>
        <taxon>Neoptera</taxon>
        <taxon>Endopterygota</taxon>
        <taxon>Hymenoptera</taxon>
        <taxon>Apocrita</taxon>
        <taxon>Aculeata</taxon>
        <taxon>Formicoidea</taxon>
        <taxon>Formicidae</taxon>
        <taxon>Ponerinae</taxon>
        <taxon>Ponerini</taxon>
        <taxon>Harpegnathos</taxon>
    </lineage>
</organism>